<evidence type="ECO:0000313" key="3">
    <source>
        <dbReference type="EMBL" id="GAA4199634.1"/>
    </source>
</evidence>
<reference evidence="4" key="1">
    <citation type="journal article" date="2019" name="Int. J. Syst. Evol. Microbiol.">
        <title>The Global Catalogue of Microorganisms (GCM) 10K type strain sequencing project: providing services to taxonomists for standard genome sequencing and annotation.</title>
        <authorList>
            <consortium name="The Broad Institute Genomics Platform"/>
            <consortium name="The Broad Institute Genome Sequencing Center for Infectious Disease"/>
            <person name="Wu L."/>
            <person name="Ma J."/>
        </authorList>
    </citation>
    <scope>NUCLEOTIDE SEQUENCE [LARGE SCALE GENOMIC DNA]</scope>
    <source>
        <strain evidence="4">JCM 17388</strain>
    </source>
</reference>
<proteinExistence type="predicted"/>
<dbReference type="PANTHER" id="PTHR35526">
    <property type="entry name" value="ANTI-SIGMA-F FACTOR RSBW-RELATED"/>
    <property type="match status" value="1"/>
</dbReference>
<dbReference type="Gene3D" id="3.30.565.10">
    <property type="entry name" value="Histidine kinase-like ATPase, C-terminal domain"/>
    <property type="match status" value="1"/>
</dbReference>
<evidence type="ECO:0000256" key="1">
    <source>
        <dbReference type="ARBA" id="ARBA00022527"/>
    </source>
</evidence>
<feature type="domain" description="Histidine kinase/HSP90-like ATPase" evidence="2">
    <location>
        <begin position="46"/>
        <end position="143"/>
    </location>
</feature>
<keyword evidence="1" id="KW-0418">Kinase</keyword>
<dbReference type="CDD" id="cd16936">
    <property type="entry name" value="HATPase_RsbW-like"/>
    <property type="match status" value="1"/>
</dbReference>
<dbReference type="RefSeq" id="WP_344920645.1">
    <property type="nucleotide sequence ID" value="NZ_BAABAQ010000010.1"/>
</dbReference>
<dbReference type="InterPro" id="IPR003594">
    <property type="entry name" value="HATPase_dom"/>
</dbReference>
<dbReference type="PANTHER" id="PTHR35526:SF3">
    <property type="entry name" value="ANTI-SIGMA-F FACTOR RSBW"/>
    <property type="match status" value="1"/>
</dbReference>
<dbReference type="Pfam" id="PF13581">
    <property type="entry name" value="HATPase_c_2"/>
    <property type="match status" value="1"/>
</dbReference>
<dbReference type="Proteomes" id="UP001501251">
    <property type="component" value="Unassembled WGS sequence"/>
</dbReference>
<comment type="caution">
    <text evidence="3">The sequence shown here is derived from an EMBL/GenBank/DDBJ whole genome shotgun (WGS) entry which is preliminary data.</text>
</comment>
<gene>
    <name evidence="3" type="ORF">GCM10022252_51690</name>
</gene>
<accession>A0ABP8B768</accession>
<dbReference type="SUPFAM" id="SSF55874">
    <property type="entry name" value="ATPase domain of HSP90 chaperone/DNA topoisomerase II/histidine kinase"/>
    <property type="match status" value="1"/>
</dbReference>
<keyword evidence="1" id="KW-0723">Serine/threonine-protein kinase</keyword>
<evidence type="ECO:0000313" key="4">
    <source>
        <dbReference type="Proteomes" id="UP001501251"/>
    </source>
</evidence>
<sequence>MPPTAVDLVHHRGFGKLVDHRDINLTNHVAPQGVARVEVRTALNGWFNAERIDDAVLVADELVGNALKHAGGPVSLILDIYEQCAVVAVADRDTDIDAVPVSPSNPSNDLDDIPEDGRGMFLVALLSTAWWVEKMEAGKVVTAFFASSTGDH</sequence>
<evidence type="ECO:0000259" key="2">
    <source>
        <dbReference type="Pfam" id="PF13581"/>
    </source>
</evidence>
<dbReference type="InterPro" id="IPR050267">
    <property type="entry name" value="Anti-sigma-factor_SerPK"/>
</dbReference>
<organism evidence="3 4">
    <name type="scientific">Streptosporangium oxazolinicum</name>
    <dbReference type="NCBI Taxonomy" id="909287"/>
    <lineage>
        <taxon>Bacteria</taxon>
        <taxon>Bacillati</taxon>
        <taxon>Actinomycetota</taxon>
        <taxon>Actinomycetes</taxon>
        <taxon>Streptosporangiales</taxon>
        <taxon>Streptosporangiaceae</taxon>
        <taxon>Streptosporangium</taxon>
    </lineage>
</organism>
<dbReference type="EMBL" id="BAABAQ010000010">
    <property type="protein sequence ID" value="GAA4199634.1"/>
    <property type="molecule type" value="Genomic_DNA"/>
</dbReference>
<dbReference type="InterPro" id="IPR036890">
    <property type="entry name" value="HATPase_C_sf"/>
</dbReference>
<keyword evidence="1" id="KW-0808">Transferase</keyword>
<name>A0ABP8B768_9ACTN</name>
<protein>
    <recommendedName>
        <fullName evidence="2">Histidine kinase/HSP90-like ATPase domain-containing protein</fullName>
    </recommendedName>
</protein>
<keyword evidence="4" id="KW-1185">Reference proteome</keyword>